<accession>A0A849VCN6</accession>
<evidence type="ECO:0000313" key="3">
    <source>
        <dbReference type="Proteomes" id="UP000586305"/>
    </source>
</evidence>
<dbReference type="Pfam" id="PF13930">
    <property type="entry name" value="Endonuclea_NS_2"/>
    <property type="match status" value="1"/>
</dbReference>
<gene>
    <name evidence="2" type="ORF">HG263_08400</name>
</gene>
<dbReference type="EMBL" id="JABBPG010000002">
    <property type="protein sequence ID" value="NOU50560.1"/>
    <property type="molecule type" value="Genomic_DNA"/>
</dbReference>
<protein>
    <recommendedName>
        <fullName evidence="1">Type VII secretion system protein EssD-like domain-containing protein</fullName>
    </recommendedName>
</protein>
<dbReference type="Proteomes" id="UP000586305">
    <property type="component" value="Unassembled WGS sequence"/>
</dbReference>
<evidence type="ECO:0000313" key="2">
    <source>
        <dbReference type="EMBL" id="NOU50560.1"/>
    </source>
</evidence>
<organism evidence="2 3">
    <name type="scientific">Pseudoalteromonas caenipelagi</name>
    <dbReference type="NCBI Taxonomy" id="2726988"/>
    <lineage>
        <taxon>Bacteria</taxon>
        <taxon>Pseudomonadati</taxon>
        <taxon>Pseudomonadota</taxon>
        <taxon>Gammaproteobacteria</taxon>
        <taxon>Alteromonadales</taxon>
        <taxon>Pseudoalteromonadaceae</taxon>
        <taxon>Pseudoalteromonas</taxon>
    </lineage>
</organism>
<dbReference type="InterPro" id="IPR044927">
    <property type="entry name" value="Endonuclea_NS_2"/>
</dbReference>
<feature type="domain" description="Type VII secretion system protein EssD-like" evidence="1">
    <location>
        <begin position="97"/>
        <end position="203"/>
    </location>
</feature>
<keyword evidence="3" id="KW-1185">Reference proteome</keyword>
<dbReference type="AlphaFoldDB" id="A0A849VCN6"/>
<proteinExistence type="predicted"/>
<dbReference type="RefSeq" id="WP_171625616.1">
    <property type="nucleotide sequence ID" value="NZ_JABBPG010000002.1"/>
</dbReference>
<name>A0A849VCN6_9GAMM</name>
<sequence length="298" mass="32169">MYEQVDKPKENNSRANTYSVAQKKNCVAQGFAFEKTQVPTVIQKKVTKFESKSVEVESPVEQYLNKVDTSKFGKNPDGDDVATSLRKILPNTPKYIKRVESVSANVAPNGPSEYARNAHYSQMVGHAGVQEAALTTGSAGYYQGGHLISHSLLGKGSVQSTAEKIDGYDNLVPMEAAMNNRTYKQLETEIANGTGVKAVEIDVTHNLVSFVSDQNVSKITKCPLKKPATASGTEITGVNAKSVKVTVGGGSIGKAEEIDRLAPHGRMMKSGKDVLEHLEMIGAMPWVSQALIVKLKTI</sequence>
<reference evidence="2 3" key="1">
    <citation type="submission" date="2020-04" db="EMBL/GenBank/DDBJ databases">
        <title>Pseudoalteromonas caenipelagi sp. nov., isolated from a tidal flat.</title>
        <authorList>
            <person name="Park S."/>
            <person name="Yoon J.-H."/>
        </authorList>
    </citation>
    <scope>NUCLEOTIDE SEQUENCE [LARGE SCALE GENOMIC DNA]</scope>
    <source>
        <strain evidence="2 3">JBTF-M23</strain>
    </source>
</reference>
<comment type="caution">
    <text evidence="2">The sequence shown here is derived from an EMBL/GenBank/DDBJ whole genome shotgun (WGS) entry which is preliminary data.</text>
</comment>
<evidence type="ECO:0000259" key="1">
    <source>
        <dbReference type="Pfam" id="PF13930"/>
    </source>
</evidence>